<dbReference type="InterPro" id="IPR000600">
    <property type="entry name" value="ROK"/>
</dbReference>
<organism evidence="14 15">
    <name type="scientific">Enterococcus canis</name>
    <dbReference type="NCBI Taxonomy" id="214095"/>
    <lineage>
        <taxon>Bacteria</taxon>
        <taxon>Bacillati</taxon>
        <taxon>Bacillota</taxon>
        <taxon>Bacilli</taxon>
        <taxon>Lactobacillales</taxon>
        <taxon>Enterococcaceae</taxon>
        <taxon>Enterococcus</taxon>
    </lineage>
</organism>
<dbReference type="InterPro" id="IPR051804">
    <property type="entry name" value="Carb_Metab_Reg_Kinase/Isom"/>
</dbReference>
<keyword evidence="15" id="KW-1185">Reference proteome</keyword>
<dbReference type="SUPFAM" id="SSF53067">
    <property type="entry name" value="Actin-like ATPase domain"/>
    <property type="match status" value="1"/>
</dbReference>
<evidence type="ECO:0000256" key="6">
    <source>
        <dbReference type="ARBA" id="ARBA00022777"/>
    </source>
</evidence>
<keyword evidence="5" id="KW-0547">Nucleotide-binding</keyword>
<reference evidence="14 15" key="1">
    <citation type="submission" date="2014-12" db="EMBL/GenBank/DDBJ databases">
        <title>Draft genome sequences of 29 type strains of Enterococci.</title>
        <authorList>
            <person name="Zhong Z."/>
            <person name="Sun Z."/>
            <person name="Liu W."/>
            <person name="Zhang W."/>
            <person name="Zhang H."/>
        </authorList>
    </citation>
    <scope>NUCLEOTIDE SEQUENCE [LARGE SCALE GENOMIC DNA]</scope>
    <source>
        <strain evidence="14 15">DSM 17029</strain>
    </source>
</reference>
<comment type="cofactor">
    <cofactor evidence="1">
        <name>Mg(2+)</name>
        <dbReference type="ChEBI" id="CHEBI:18420"/>
    </cofactor>
</comment>
<dbReference type="CDD" id="cd24067">
    <property type="entry name" value="ASKHA_NBD_ROK_BsFRK-like"/>
    <property type="match status" value="1"/>
</dbReference>
<protein>
    <recommendedName>
        <fullName evidence="13">Fructokinase</fullName>
        <ecNumber evidence="11">2.7.1.4</ecNumber>
    </recommendedName>
</protein>
<evidence type="ECO:0000256" key="2">
    <source>
        <dbReference type="ARBA" id="ARBA00006479"/>
    </source>
</evidence>
<dbReference type="EC" id="2.7.1.4" evidence="11"/>
<sequence>MKLYGSIEAGGTKFVCAVGDEELTILERVSFPTTTPEETMAQVIAFFQQYELAAIGIGSFGPIDVHRDSPTYGYITSTPKLAWQNYDFVGTMKQHFPLPLAWTTDVNAAAYGEYVAGAGVGRTSVVYYTIGTGVGGGALQEGRFVEGFSHPEMGHMLVRRHPEDTFAGSCPFHHDCLEGMAAGPALEGRSGTKGQDLAADDPIWAMEAYYIAQCCYNTTLMLAPDVIVLGGGVMKQPQLLPMIRTAFSELLQGYVKTPPLEQYLVAPALADNPGTIGCLALARETALHS</sequence>
<dbReference type="PANTHER" id="PTHR42742">
    <property type="entry name" value="TRANSCRIPTIONAL REPRESSOR MPRA"/>
    <property type="match status" value="1"/>
</dbReference>
<dbReference type="AlphaFoldDB" id="A0A1L8RGY7"/>
<dbReference type="GO" id="GO:0008865">
    <property type="term" value="F:fructokinase activity"/>
    <property type="evidence" value="ECO:0007669"/>
    <property type="project" value="UniProtKB-EC"/>
</dbReference>
<comment type="catalytic activity">
    <reaction evidence="12">
        <text>D-fructose + ATP = D-fructose 6-phosphate + ADP + H(+)</text>
        <dbReference type="Rhea" id="RHEA:16125"/>
        <dbReference type="ChEBI" id="CHEBI:15378"/>
        <dbReference type="ChEBI" id="CHEBI:30616"/>
        <dbReference type="ChEBI" id="CHEBI:37721"/>
        <dbReference type="ChEBI" id="CHEBI:61527"/>
        <dbReference type="ChEBI" id="CHEBI:456216"/>
        <dbReference type="EC" id="2.7.1.4"/>
    </reaction>
</comment>
<keyword evidence="9" id="KW-0460">Magnesium</keyword>
<evidence type="ECO:0000256" key="11">
    <source>
        <dbReference type="ARBA" id="ARBA00038887"/>
    </source>
</evidence>
<evidence type="ECO:0000256" key="3">
    <source>
        <dbReference type="ARBA" id="ARBA00022679"/>
    </source>
</evidence>
<comment type="caution">
    <text evidence="14">The sequence shown here is derived from an EMBL/GenBank/DDBJ whole genome shotgun (WGS) entry which is preliminary data.</text>
</comment>
<dbReference type="FunFam" id="3.30.420.40:FF:000136">
    <property type="entry name" value="Putative fructokinase"/>
    <property type="match status" value="1"/>
</dbReference>
<evidence type="ECO:0000256" key="5">
    <source>
        <dbReference type="ARBA" id="ARBA00022741"/>
    </source>
</evidence>
<dbReference type="PANTHER" id="PTHR42742:SF3">
    <property type="entry name" value="FRUCTOKINASE"/>
    <property type="match status" value="1"/>
</dbReference>
<name>A0A1L8RGY7_9ENTE</name>
<keyword evidence="6 14" id="KW-0418">Kinase</keyword>
<evidence type="ECO:0000256" key="7">
    <source>
        <dbReference type="ARBA" id="ARBA00022833"/>
    </source>
</evidence>
<evidence type="ECO:0000313" key="15">
    <source>
        <dbReference type="Proteomes" id="UP000181884"/>
    </source>
</evidence>
<dbReference type="EMBL" id="JXKH01000003">
    <property type="protein sequence ID" value="OJG19004.1"/>
    <property type="molecule type" value="Genomic_DNA"/>
</dbReference>
<dbReference type="GO" id="GO:0005524">
    <property type="term" value="F:ATP binding"/>
    <property type="evidence" value="ECO:0007669"/>
    <property type="project" value="UniProtKB-KW"/>
</dbReference>
<dbReference type="GO" id="GO:0046872">
    <property type="term" value="F:metal ion binding"/>
    <property type="evidence" value="ECO:0007669"/>
    <property type="project" value="UniProtKB-KW"/>
</dbReference>
<dbReference type="InterPro" id="IPR043129">
    <property type="entry name" value="ATPase_NBD"/>
</dbReference>
<evidence type="ECO:0000256" key="10">
    <source>
        <dbReference type="ARBA" id="ARBA00023277"/>
    </source>
</evidence>
<keyword evidence="4" id="KW-0479">Metal-binding</keyword>
<proteinExistence type="inferred from homology"/>
<dbReference type="STRING" id="214095.RU97_GL001622"/>
<comment type="similarity">
    <text evidence="2">Belongs to the ROK (NagC/XylR) family.</text>
</comment>
<evidence type="ECO:0000256" key="1">
    <source>
        <dbReference type="ARBA" id="ARBA00001946"/>
    </source>
</evidence>
<dbReference type="Proteomes" id="UP000181884">
    <property type="component" value="Unassembled WGS sequence"/>
</dbReference>
<keyword evidence="7" id="KW-0862">Zinc</keyword>
<dbReference type="Gene3D" id="3.30.420.40">
    <property type="match status" value="2"/>
</dbReference>
<evidence type="ECO:0000256" key="13">
    <source>
        <dbReference type="ARBA" id="ARBA00074653"/>
    </source>
</evidence>
<dbReference type="PROSITE" id="PS01125">
    <property type="entry name" value="ROK"/>
    <property type="match status" value="1"/>
</dbReference>
<keyword evidence="10" id="KW-0119">Carbohydrate metabolism</keyword>
<accession>A0A1L8RGY7</accession>
<evidence type="ECO:0000256" key="4">
    <source>
        <dbReference type="ARBA" id="ARBA00022723"/>
    </source>
</evidence>
<evidence type="ECO:0000313" key="14">
    <source>
        <dbReference type="EMBL" id="OJG19004.1"/>
    </source>
</evidence>
<evidence type="ECO:0000256" key="8">
    <source>
        <dbReference type="ARBA" id="ARBA00022840"/>
    </source>
</evidence>
<keyword evidence="3" id="KW-0808">Transferase</keyword>
<keyword evidence="8" id="KW-0067">ATP-binding</keyword>
<dbReference type="RefSeq" id="WP_067392954.1">
    <property type="nucleotide sequence ID" value="NZ_JXKH01000003.1"/>
</dbReference>
<dbReference type="FunFam" id="3.30.420.40:FF:000153">
    <property type="entry name" value="Putative fructokinase"/>
    <property type="match status" value="1"/>
</dbReference>
<gene>
    <name evidence="14" type="ORF">RU97_GL001622</name>
</gene>
<dbReference type="Pfam" id="PF00480">
    <property type="entry name" value="ROK"/>
    <property type="match status" value="1"/>
</dbReference>
<evidence type="ECO:0000256" key="9">
    <source>
        <dbReference type="ARBA" id="ARBA00022842"/>
    </source>
</evidence>
<evidence type="ECO:0000256" key="12">
    <source>
        <dbReference type="ARBA" id="ARBA00048451"/>
    </source>
</evidence>
<dbReference type="InterPro" id="IPR049874">
    <property type="entry name" value="ROK_cs"/>
</dbReference>